<protein>
    <submittedName>
        <fullName evidence="1">Uncharacterized protein</fullName>
    </submittedName>
</protein>
<gene>
    <name evidence="1" type="ORF">PBI_BUZZLYSEYEAR_98</name>
</gene>
<evidence type="ECO:0000313" key="1">
    <source>
        <dbReference type="EMBL" id="AIM50220.1"/>
    </source>
</evidence>
<dbReference type="KEGG" id="vg:23679859"/>
<proteinExistence type="predicted"/>
<name>A0A088FPR5_9CAUD</name>
<dbReference type="InterPro" id="IPR055842">
    <property type="entry name" value="DUF7419"/>
</dbReference>
<organism evidence="1 2">
    <name type="scientific">Mycobacterium phage BuzzLyseyear</name>
    <dbReference type="NCBI Taxonomy" id="1536598"/>
    <lineage>
        <taxon>Viruses</taxon>
        <taxon>Duplodnaviria</taxon>
        <taxon>Heunggongvirae</taxon>
        <taxon>Uroviricota</taxon>
        <taxon>Caudoviricetes</taxon>
        <taxon>Gracegardnervirinae</taxon>
        <taxon>Cheoctovirus</taxon>
        <taxon>Cheoctovirus buzzlyseyear</taxon>
    </lineage>
</organism>
<sequence>MSEVFVRPTRYEVTAWPGPVDGLSVILASQARFLTESPVCPACFQPRTEHSTDCKGHHK</sequence>
<accession>A0A088FPR5</accession>
<keyword evidence="2" id="KW-1185">Reference proteome</keyword>
<reference evidence="1 2" key="1">
    <citation type="submission" date="2014-08" db="EMBL/GenBank/DDBJ databases">
        <authorList>
            <person name="Brown E."/>
            <person name="Busser K."/>
            <person name="Coggins G."/>
            <person name="Colvin K."/>
            <person name="DeRiso A."/>
            <person name="Evans J."/>
            <person name="Filut J."/>
            <person name="Hong D."/>
            <person name="Keeton A."/>
            <person name="Lombard A."/>
            <person name="Martinez K."/>
            <person name="Neilson N."/>
            <person name="Schroeder A."/>
            <person name="Schulte T."/>
            <person name="Waidelich A."/>
            <person name="Welfley H."/>
            <person name="Breitenberger C.A."/>
            <person name="Daniels C.J."/>
            <person name="Ball S.L."/>
            <person name="Serrano M.G."/>
            <person name="Buck G."/>
            <person name="Lee V."/>
            <person name="Wang Y."/>
            <person name="Carvalho R."/>
            <person name="Voegtly L."/>
            <person name="Shi R."/>
            <person name="Duckworth R."/>
            <person name="Johnson A."/>
            <person name="Loviza R."/>
            <person name="Walstead R."/>
            <person name="Shah Z."/>
            <person name="Kiflezghi M."/>
            <person name="Wade K."/>
            <person name="Anders K.R."/>
            <person name="Braun M.A."/>
            <person name="Delesalle V.A."/>
            <person name="Hughes L.E."/>
            <person name="Ware V.C."/>
            <person name="Bradley K.W."/>
            <person name="Barker L.P."/>
            <person name="Asai D.J."/>
            <person name="Bowman C.A."/>
            <person name="Russell D.A."/>
            <person name="Pope W.H."/>
            <person name="Jacobs-Sera D."/>
            <person name="Hendrix R.W."/>
            <person name="Hatfull G.F."/>
        </authorList>
    </citation>
    <scope>NUCLEOTIDE SEQUENCE [LARGE SCALE GENOMIC DNA]</scope>
</reference>
<dbReference type="RefSeq" id="YP_009125091.1">
    <property type="nucleotide sequence ID" value="NC_026593.1"/>
</dbReference>
<dbReference type="GeneID" id="23679859"/>
<dbReference type="Proteomes" id="UP000029340">
    <property type="component" value="Segment"/>
</dbReference>
<evidence type="ECO:0000313" key="2">
    <source>
        <dbReference type="Proteomes" id="UP000029340"/>
    </source>
</evidence>
<dbReference type="Pfam" id="PF24194">
    <property type="entry name" value="DUF7419"/>
    <property type="match status" value="1"/>
</dbReference>
<dbReference type="EMBL" id="KM347889">
    <property type="protein sequence ID" value="AIM50220.1"/>
    <property type="molecule type" value="Genomic_DNA"/>
</dbReference>
<dbReference type="OrthoDB" id="27169at10239"/>